<dbReference type="PRINTS" id="PR01035">
    <property type="entry name" value="TCRTETA"/>
</dbReference>
<evidence type="ECO:0000256" key="4">
    <source>
        <dbReference type="ARBA" id="ARBA00022475"/>
    </source>
</evidence>
<dbReference type="EMBL" id="FRCX01000002">
    <property type="protein sequence ID" value="SHM77273.1"/>
    <property type="molecule type" value="Genomic_DNA"/>
</dbReference>
<feature type="transmembrane region" description="Helical" evidence="8">
    <location>
        <begin position="163"/>
        <end position="185"/>
    </location>
</feature>
<keyword evidence="8" id="KW-0997">Cell inner membrane</keyword>
<keyword evidence="11" id="KW-1185">Reference proteome</keyword>
<accession>A0A1M7LGI9</accession>
<feature type="transmembrane region" description="Helical" evidence="8">
    <location>
        <begin position="241"/>
        <end position="264"/>
    </location>
</feature>
<dbReference type="SUPFAM" id="SSF103473">
    <property type="entry name" value="MFS general substrate transporter"/>
    <property type="match status" value="1"/>
</dbReference>
<keyword evidence="3 8" id="KW-0813">Transport</keyword>
<evidence type="ECO:0000256" key="1">
    <source>
        <dbReference type="ARBA" id="ARBA00004651"/>
    </source>
</evidence>
<evidence type="ECO:0000256" key="6">
    <source>
        <dbReference type="ARBA" id="ARBA00022989"/>
    </source>
</evidence>
<protein>
    <recommendedName>
        <fullName evidence="8">Bcr/CflA family efflux transporter</fullName>
    </recommendedName>
</protein>
<evidence type="ECO:0000256" key="2">
    <source>
        <dbReference type="ARBA" id="ARBA00006236"/>
    </source>
</evidence>
<dbReference type="STRING" id="551987.SAMN05192549_102464"/>
<feature type="transmembrane region" description="Helical" evidence="8">
    <location>
        <begin position="276"/>
        <end position="298"/>
    </location>
</feature>
<keyword evidence="6 8" id="KW-1133">Transmembrane helix</keyword>
<evidence type="ECO:0000259" key="9">
    <source>
        <dbReference type="PROSITE" id="PS50850"/>
    </source>
</evidence>
<dbReference type="GO" id="GO:0042910">
    <property type="term" value="F:xenobiotic transmembrane transporter activity"/>
    <property type="evidence" value="ECO:0007669"/>
    <property type="project" value="InterPro"/>
</dbReference>
<dbReference type="InterPro" id="IPR050189">
    <property type="entry name" value="MFS_Efflux_Transporters"/>
</dbReference>
<dbReference type="Proteomes" id="UP000184339">
    <property type="component" value="Unassembled WGS sequence"/>
</dbReference>
<feature type="transmembrane region" description="Helical" evidence="8">
    <location>
        <begin position="49"/>
        <end position="70"/>
    </location>
</feature>
<feature type="transmembrane region" description="Helical" evidence="8">
    <location>
        <begin position="135"/>
        <end position="157"/>
    </location>
</feature>
<dbReference type="OrthoDB" id="9814303at2"/>
<evidence type="ECO:0000313" key="11">
    <source>
        <dbReference type="Proteomes" id="UP000184339"/>
    </source>
</evidence>
<dbReference type="PANTHER" id="PTHR43124:SF3">
    <property type="entry name" value="CHLORAMPHENICOL EFFLUX PUMP RV0191"/>
    <property type="match status" value="1"/>
</dbReference>
<sequence length="397" mass="42164">MSAKNLHPRTWTILLLLVVCLPRLTIDAYLPSLPAMADALHASDAQLQLTLTLYMAGYAVSMLVCGPLCDRIGRRPVLLWGTLLYLFATLVCATASSAGTIIIARMFQALGGCSGTVAGRVIVRDQFDQRTQAAMLSRISMGMALSPIVAPLAGSLIDAALGWRWVFIGLGLLATVSLAMTGLLLPETRPVQASANILSTYRRLLSDRYFLRYALAISFVYCTYFPFVAESSVLLQRTMHLSATGYALVFGLTVTGYVGGSHGFRRLSASHPADRLISGAVLLNIAGAVMLMSATTLFRDSITAIVLPFIVIMLSVGVAIPACQFRVLQPYASITGSASGLFFFIQMALTAICSLVTSRLSDGSAAPMVYVTLGSSLAFGAVWLGAGKAAVKIPSTS</sequence>
<feature type="domain" description="Major facilitator superfamily (MFS) profile" evidence="9">
    <location>
        <begin position="11"/>
        <end position="392"/>
    </location>
</feature>
<dbReference type="RefSeq" id="WP_072782425.1">
    <property type="nucleotide sequence ID" value="NZ_FRCX01000002.1"/>
</dbReference>
<dbReference type="NCBIfam" id="TIGR00710">
    <property type="entry name" value="efflux_Bcr_CflA"/>
    <property type="match status" value="1"/>
</dbReference>
<proteinExistence type="inferred from homology"/>
<evidence type="ECO:0000313" key="10">
    <source>
        <dbReference type="EMBL" id="SHM77273.1"/>
    </source>
</evidence>
<dbReference type="Gene3D" id="1.20.1720.10">
    <property type="entry name" value="Multidrug resistance protein D"/>
    <property type="match status" value="1"/>
</dbReference>
<dbReference type="InterPro" id="IPR036259">
    <property type="entry name" value="MFS_trans_sf"/>
</dbReference>
<dbReference type="InterPro" id="IPR020846">
    <property type="entry name" value="MFS_dom"/>
</dbReference>
<evidence type="ECO:0000256" key="5">
    <source>
        <dbReference type="ARBA" id="ARBA00022692"/>
    </source>
</evidence>
<keyword evidence="5 8" id="KW-0812">Transmembrane</keyword>
<gene>
    <name evidence="10" type="ORF">SAMN05192549_102464</name>
</gene>
<reference evidence="11" key="1">
    <citation type="submission" date="2016-11" db="EMBL/GenBank/DDBJ databases">
        <authorList>
            <person name="Varghese N."/>
            <person name="Submissions S."/>
        </authorList>
    </citation>
    <scope>NUCLEOTIDE SEQUENCE [LARGE SCALE GENOMIC DNA]</scope>
    <source>
        <strain evidence="11">Sac-22</strain>
    </source>
</reference>
<comment type="caution">
    <text evidence="8">Lacks conserved residue(s) required for the propagation of feature annotation.</text>
</comment>
<dbReference type="InterPro" id="IPR004812">
    <property type="entry name" value="Efflux_drug-R_Bcr/CmlA"/>
</dbReference>
<keyword evidence="4" id="KW-1003">Cell membrane</keyword>
<name>A0A1M7LGI9_9BURK</name>
<feature type="transmembrane region" description="Helical" evidence="8">
    <location>
        <begin position="210"/>
        <end position="229"/>
    </location>
</feature>
<feature type="transmembrane region" description="Helical" evidence="8">
    <location>
        <begin position="304"/>
        <end position="328"/>
    </location>
</feature>
<dbReference type="InterPro" id="IPR001958">
    <property type="entry name" value="Tet-R_TetA/multi-R_MdtG-like"/>
</dbReference>
<evidence type="ECO:0000256" key="8">
    <source>
        <dbReference type="RuleBase" id="RU365088"/>
    </source>
</evidence>
<feature type="transmembrane region" description="Helical" evidence="8">
    <location>
        <begin position="102"/>
        <end position="123"/>
    </location>
</feature>
<comment type="subcellular location">
    <subcellularLocation>
        <location evidence="8">Cell inner membrane</location>
        <topology evidence="8">Multi-pass membrane protein</topology>
    </subcellularLocation>
    <subcellularLocation>
        <location evidence="1">Cell membrane</location>
        <topology evidence="1">Multi-pass membrane protein</topology>
    </subcellularLocation>
</comment>
<evidence type="ECO:0000256" key="7">
    <source>
        <dbReference type="ARBA" id="ARBA00023136"/>
    </source>
</evidence>
<dbReference type="GO" id="GO:0005886">
    <property type="term" value="C:plasma membrane"/>
    <property type="evidence" value="ECO:0007669"/>
    <property type="project" value="UniProtKB-SubCell"/>
</dbReference>
<dbReference type="Pfam" id="PF07690">
    <property type="entry name" value="MFS_1"/>
    <property type="match status" value="1"/>
</dbReference>
<keyword evidence="7 8" id="KW-0472">Membrane</keyword>
<dbReference type="InterPro" id="IPR011701">
    <property type="entry name" value="MFS"/>
</dbReference>
<dbReference type="CDD" id="cd17320">
    <property type="entry name" value="MFS_MdfA_MDR_like"/>
    <property type="match status" value="1"/>
</dbReference>
<dbReference type="GO" id="GO:1990961">
    <property type="term" value="P:xenobiotic detoxification by transmembrane export across the plasma membrane"/>
    <property type="evidence" value="ECO:0007669"/>
    <property type="project" value="InterPro"/>
</dbReference>
<comment type="similarity">
    <text evidence="2 8">Belongs to the major facilitator superfamily. Bcr/CmlA family.</text>
</comment>
<dbReference type="PANTHER" id="PTHR43124">
    <property type="entry name" value="PURINE EFFLUX PUMP PBUE"/>
    <property type="match status" value="1"/>
</dbReference>
<evidence type="ECO:0000256" key="3">
    <source>
        <dbReference type="ARBA" id="ARBA00022448"/>
    </source>
</evidence>
<feature type="transmembrane region" description="Helical" evidence="8">
    <location>
        <begin position="369"/>
        <end position="391"/>
    </location>
</feature>
<dbReference type="PROSITE" id="PS50850">
    <property type="entry name" value="MFS"/>
    <property type="match status" value="1"/>
</dbReference>
<dbReference type="AlphaFoldDB" id="A0A1M7LGI9"/>
<feature type="transmembrane region" description="Helical" evidence="8">
    <location>
        <begin position="77"/>
        <end position="96"/>
    </location>
</feature>
<organism evidence="10 11">
    <name type="scientific">Duganella sacchari</name>
    <dbReference type="NCBI Taxonomy" id="551987"/>
    <lineage>
        <taxon>Bacteria</taxon>
        <taxon>Pseudomonadati</taxon>
        <taxon>Pseudomonadota</taxon>
        <taxon>Betaproteobacteria</taxon>
        <taxon>Burkholderiales</taxon>
        <taxon>Oxalobacteraceae</taxon>
        <taxon>Telluria group</taxon>
        <taxon>Duganella</taxon>
    </lineage>
</organism>